<evidence type="ECO:0000313" key="1">
    <source>
        <dbReference type="EMBL" id="KKK79927.1"/>
    </source>
</evidence>
<proteinExistence type="predicted"/>
<reference evidence="1" key="1">
    <citation type="journal article" date="2015" name="Nature">
        <title>Complex archaea that bridge the gap between prokaryotes and eukaryotes.</title>
        <authorList>
            <person name="Spang A."/>
            <person name="Saw J.H."/>
            <person name="Jorgensen S.L."/>
            <person name="Zaremba-Niedzwiedzka K."/>
            <person name="Martijn J."/>
            <person name="Lind A.E."/>
            <person name="van Eijk R."/>
            <person name="Schleper C."/>
            <person name="Guy L."/>
            <person name="Ettema T.J."/>
        </authorList>
    </citation>
    <scope>NUCLEOTIDE SEQUENCE</scope>
</reference>
<name>A0A0F8YEU2_9ZZZZ</name>
<comment type="caution">
    <text evidence="1">The sequence shown here is derived from an EMBL/GenBank/DDBJ whole genome shotgun (WGS) entry which is preliminary data.</text>
</comment>
<accession>A0A0F8YEU2</accession>
<dbReference type="EMBL" id="LAZR01053808">
    <property type="protein sequence ID" value="KKK79927.1"/>
    <property type="molecule type" value="Genomic_DNA"/>
</dbReference>
<gene>
    <name evidence="1" type="ORF">LCGC14_2828580</name>
</gene>
<organism evidence="1">
    <name type="scientific">marine sediment metagenome</name>
    <dbReference type="NCBI Taxonomy" id="412755"/>
    <lineage>
        <taxon>unclassified sequences</taxon>
        <taxon>metagenomes</taxon>
        <taxon>ecological metagenomes</taxon>
    </lineage>
</organism>
<feature type="non-terminal residue" evidence="1">
    <location>
        <position position="60"/>
    </location>
</feature>
<dbReference type="AlphaFoldDB" id="A0A0F8YEU2"/>
<protein>
    <submittedName>
        <fullName evidence="1">Uncharacterized protein</fullName>
    </submittedName>
</protein>
<sequence>MAKATYTPTDASKLIRLIEGEGRTQEVALDIFSPIRISDAQLRGKGEGKEWEVVVIGPDT</sequence>